<feature type="chain" id="PRO_5047398150" description="Secreted protein" evidence="1">
    <location>
        <begin position="22"/>
        <end position="158"/>
    </location>
</feature>
<protein>
    <recommendedName>
        <fullName evidence="4">Secreted protein</fullName>
    </recommendedName>
</protein>
<dbReference type="RefSeq" id="WP_344900134.1">
    <property type="nucleotide sequence ID" value="NZ_BAABAS010000015.1"/>
</dbReference>
<proteinExistence type="predicted"/>
<dbReference type="EMBL" id="BAABAS010000015">
    <property type="protein sequence ID" value="GAA4236757.1"/>
    <property type="molecule type" value="Genomic_DNA"/>
</dbReference>
<evidence type="ECO:0000256" key="1">
    <source>
        <dbReference type="SAM" id="SignalP"/>
    </source>
</evidence>
<dbReference type="Proteomes" id="UP001501710">
    <property type="component" value="Unassembled WGS sequence"/>
</dbReference>
<keyword evidence="3" id="KW-1185">Reference proteome</keyword>
<keyword evidence="1" id="KW-0732">Signal</keyword>
<dbReference type="PROSITE" id="PS51257">
    <property type="entry name" value="PROKAR_LIPOPROTEIN"/>
    <property type="match status" value="1"/>
</dbReference>
<gene>
    <name evidence="2" type="ORF">GCM10022254_47200</name>
</gene>
<evidence type="ECO:0000313" key="2">
    <source>
        <dbReference type="EMBL" id="GAA4236757.1"/>
    </source>
</evidence>
<evidence type="ECO:0008006" key="4">
    <source>
        <dbReference type="Google" id="ProtNLM"/>
    </source>
</evidence>
<sequence length="158" mass="16408">MKRLPLAAAALVAVAAFGLTGCGGDDKSPGASQSMPKDQQDQMVKYAKCLEEHGLTGKLPPRKAGGPVQVAGPVDPKVQAAQSACAKLAPRLEGEEVPQKEQDYALKMAECLRKQGLSAKDPSPGSSDVVVDQATSVPQQKLVDAYAACNKQVPAPKS</sequence>
<name>A0ABP8CAV8_9ACTN</name>
<comment type="caution">
    <text evidence="2">The sequence shown here is derived from an EMBL/GenBank/DDBJ whole genome shotgun (WGS) entry which is preliminary data.</text>
</comment>
<feature type="signal peptide" evidence="1">
    <location>
        <begin position="1"/>
        <end position="21"/>
    </location>
</feature>
<reference evidence="3" key="1">
    <citation type="journal article" date="2019" name="Int. J. Syst. Evol. Microbiol.">
        <title>The Global Catalogue of Microorganisms (GCM) 10K type strain sequencing project: providing services to taxonomists for standard genome sequencing and annotation.</title>
        <authorList>
            <consortium name="The Broad Institute Genomics Platform"/>
            <consortium name="The Broad Institute Genome Sequencing Center for Infectious Disease"/>
            <person name="Wu L."/>
            <person name="Ma J."/>
        </authorList>
    </citation>
    <scope>NUCLEOTIDE SEQUENCE [LARGE SCALE GENOMIC DNA]</scope>
    <source>
        <strain evidence="3">JCM 17440</strain>
    </source>
</reference>
<evidence type="ECO:0000313" key="3">
    <source>
        <dbReference type="Proteomes" id="UP001501710"/>
    </source>
</evidence>
<organism evidence="2 3">
    <name type="scientific">Actinomadura meridiana</name>
    <dbReference type="NCBI Taxonomy" id="559626"/>
    <lineage>
        <taxon>Bacteria</taxon>
        <taxon>Bacillati</taxon>
        <taxon>Actinomycetota</taxon>
        <taxon>Actinomycetes</taxon>
        <taxon>Streptosporangiales</taxon>
        <taxon>Thermomonosporaceae</taxon>
        <taxon>Actinomadura</taxon>
    </lineage>
</organism>
<accession>A0ABP8CAV8</accession>